<dbReference type="Proteomes" id="UP000694426">
    <property type="component" value="Unplaced"/>
</dbReference>
<feature type="compositionally biased region" description="Low complexity" evidence="9">
    <location>
        <begin position="127"/>
        <end position="140"/>
    </location>
</feature>
<evidence type="ECO:0000256" key="1">
    <source>
        <dbReference type="ARBA" id="ARBA00006432"/>
    </source>
</evidence>
<dbReference type="FunFam" id="3.30.300.30:FF:000008">
    <property type="entry name" value="2,3-dihydroxybenzoate-AMP ligase"/>
    <property type="match status" value="1"/>
</dbReference>
<dbReference type="GeneTree" id="ENSGT00940000156830"/>
<dbReference type="InterPro" id="IPR020845">
    <property type="entry name" value="AMP-binding_CS"/>
</dbReference>
<evidence type="ECO:0000256" key="2">
    <source>
        <dbReference type="ARBA" id="ARBA00022598"/>
    </source>
</evidence>
<name>A0A8B9CDB4_9AVES</name>
<feature type="compositionally biased region" description="Pro residues" evidence="9">
    <location>
        <begin position="108"/>
        <end position="126"/>
    </location>
</feature>
<evidence type="ECO:0000256" key="5">
    <source>
        <dbReference type="ARBA" id="ARBA00039009"/>
    </source>
</evidence>
<dbReference type="EC" id="6.2.1.2" evidence="5"/>
<evidence type="ECO:0000256" key="7">
    <source>
        <dbReference type="ARBA" id="ARBA00047319"/>
    </source>
</evidence>
<dbReference type="Gene3D" id="3.30.300.30">
    <property type="match status" value="1"/>
</dbReference>
<evidence type="ECO:0000256" key="4">
    <source>
        <dbReference type="ARBA" id="ARBA00037247"/>
    </source>
</evidence>
<evidence type="ECO:0000256" key="3">
    <source>
        <dbReference type="ARBA" id="ARBA00023098"/>
    </source>
</evidence>
<dbReference type="Ensembl" id="ENSABRT00000025476.1">
    <property type="protein sequence ID" value="ENSABRP00000018036.1"/>
    <property type="gene ID" value="ENSABRG00000015535.1"/>
</dbReference>
<keyword evidence="3" id="KW-0443">Lipid metabolism</keyword>
<dbReference type="GO" id="GO:0031956">
    <property type="term" value="F:medium-chain fatty acid-CoA ligase activity"/>
    <property type="evidence" value="ECO:0007669"/>
    <property type="project" value="UniProtKB-EC"/>
</dbReference>
<dbReference type="Pfam" id="PF00501">
    <property type="entry name" value="AMP-binding"/>
    <property type="match status" value="1"/>
</dbReference>
<dbReference type="InterPro" id="IPR000873">
    <property type="entry name" value="AMP-dep_synth/lig_dom"/>
</dbReference>
<evidence type="ECO:0000256" key="6">
    <source>
        <dbReference type="ARBA" id="ARBA00039638"/>
    </source>
</evidence>
<sequence length="729" mass="78865">MGGSQDPRPPPWAPQPSPRGIPQPSPDLLPLPAAGSAGGGRRRAGGNDGGPPIPPRCCLRSAPGGVPGMADSFPPPFLPLFLSPSPAQPLSQPPGARPGRGRGGSRCAPPPPPPPPGPARPGPPRPAATARLPAPGAPGRMATAARLAALPRRALLLLSGRALHTRRPAASQRATNSYVQGTVDIPLLNKTVGQCLDETAERFPDREAFVFVRDGVRKTFAQFKEEVDQAAAGLLALGLKKGDRLGMWGPNKYEWVLMQFATAQAGIILVSVNPAYQALELEFVIRKVGCKALVFPTQFKSQKYYDILKQSCPELENSSPGGIKSKRLPDLSVVIVVDSKLPGTFHMNDVMQAGDSSHVKQLRALQQTLSCNEPINIQFTSGTTGSPKGATLSHRNIVNNGNLIGMRLGITEQDYRVCLPAPLYHCLASVGGCMVTALHGSSCIFSSPSFEGKAALEAVSQEKCSFLHGTPTMFIAMLSQPDFDSYDLSTLRGGVIAGSPVPPEIMKMILTKMHMPETVVAYGTTENSPVTFMGFPNDSIDRKTKTVGYIFPHTEAKIEDPETGKPVPLNTAGELQIRGYCVMLGYWDDPERTREVISDDKWYKTGDIASLDEHGYCSIIGRCKDMIIRGGENIYPAELEQFLHTHPKVEEVQVVGVKDSVMGEEVCACIRLRAGQNCTVEDIKAFCKGKISHFKIPRYVVFVNQYPLTVSGKVQKYKLREQMEKHLQL</sequence>
<feature type="domain" description="AMP-binding enzyme C-terminal" evidence="11">
    <location>
        <begin position="638"/>
        <end position="713"/>
    </location>
</feature>
<comment type="similarity">
    <text evidence="1">Belongs to the ATP-dependent AMP-binding enzyme family.</text>
</comment>
<gene>
    <name evidence="12" type="primary">ACSF2</name>
</gene>
<dbReference type="FunFam" id="3.40.50.12780:FF:000003">
    <property type="entry name" value="Long-chain-fatty-acid--CoA ligase FadD"/>
    <property type="match status" value="1"/>
</dbReference>
<reference evidence="12" key="1">
    <citation type="submission" date="2025-08" db="UniProtKB">
        <authorList>
            <consortium name="Ensembl"/>
        </authorList>
    </citation>
    <scope>IDENTIFICATION</scope>
</reference>
<keyword evidence="2" id="KW-0436">Ligase</keyword>
<comment type="function">
    <text evidence="4">Acyl-CoA synthases catalyze the initial reaction in fatty acid metabolism, by forming a thioester with CoA. Has some preference toward medium-chain substrates. Plays a role in adipocyte differentiation.</text>
</comment>
<dbReference type="AlphaFoldDB" id="A0A8B9CDB4"/>
<dbReference type="Pfam" id="PF13193">
    <property type="entry name" value="AMP-binding_C"/>
    <property type="match status" value="1"/>
</dbReference>
<comment type="catalytic activity">
    <reaction evidence="7">
        <text>octanoate + ATP + CoA = octanoyl-CoA + AMP + diphosphate</text>
        <dbReference type="Rhea" id="RHEA:33631"/>
        <dbReference type="ChEBI" id="CHEBI:25646"/>
        <dbReference type="ChEBI" id="CHEBI:30616"/>
        <dbReference type="ChEBI" id="CHEBI:33019"/>
        <dbReference type="ChEBI" id="CHEBI:57287"/>
        <dbReference type="ChEBI" id="CHEBI:57386"/>
        <dbReference type="ChEBI" id="CHEBI:456215"/>
    </reaction>
</comment>
<dbReference type="InterPro" id="IPR025110">
    <property type="entry name" value="AMP-bd_C"/>
</dbReference>
<feature type="region of interest" description="Disordered" evidence="9">
    <location>
        <begin position="1"/>
        <end position="140"/>
    </location>
</feature>
<evidence type="ECO:0000256" key="9">
    <source>
        <dbReference type="SAM" id="MobiDB-lite"/>
    </source>
</evidence>
<dbReference type="Gene3D" id="3.40.50.12780">
    <property type="entry name" value="N-terminal domain of ligase-like"/>
    <property type="match status" value="1"/>
</dbReference>
<proteinExistence type="inferred from homology"/>
<keyword evidence="13" id="KW-1185">Reference proteome</keyword>
<comment type="catalytic activity">
    <reaction evidence="8">
        <text>a medium-chain fatty acid + ATP + CoA = a medium-chain fatty acyl-CoA + AMP + diphosphate</text>
        <dbReference type="Rhea" id="RHEA:48340"/>
        <dbReference type="ChEBI" id="CHEBI:30616"/>
        <dbReference type="ChEBI" id="CHEBI:33019"/>
        <dbReference type="ChEBI" id="CHEBI:57287"/>
        <dbReference type="ChEBI" id="CHEBI:59558"/>
        <dbReference type="ChEBI" id="CHEBI:90546"/>
        <dbReference type="ChEBI" id="CHEBI:456215"/>
        <dbReference type="EC" id="6.2.1.2"/>
    </reaction>
</comment>
<evidence type="ECO:0000256" key="8">
    <source>
        <dbReference type="ARBA" id="ARBA00048277"/>
    </source>
</evidence>
<dbReference type="InterPro" id="IPR045851">
    <property type="entry name" value="AMP-bd_C_sf"/>
</dbReference>
<evidence type="ECO:0000259" key="10">
    <source>
        <dbReference type="Pfam" id="PF00501"/>
    </source>
</evidence>
<organism evidence="12 13">
    <name type="scientific">Anser brachyrhynchus</name>
    <name type="common">Pink-footed goose</name>
    <dbReference type="NCBI Taxonomy" id="132585"/>
    <lineage>
        <taxon>Eukaryota</taxon>
        <taxon>Metazoa</taxon>
        <taxon>Chordata</taxon>
        <taxon>Craniata</taxon>
        <taxon>Vertebrata</taxon>
        <taxon>Euteleostomi</taxon>
        <taxon>Archelosauria</taxon>
        <taxon>Archosauria</taxon>
        <taxon>Dinosauria</taxon>
        <taxon>Saurischia</taxon>
        <taxon>Theropoda</taxon>
        <taxon>Coelurosauria</taxon>
        <taxon>Aves</taxon>
        <taxon>Neognathae</taxon>
        <taxon>Galloanserae</taxon>
        <taxon>Anseriformes</taxon>
        <taxon>Anatidae</taxon>
        <taxon>Anserinae</taxon>
        <taxon>Anser</taxon>
    </lineage>
</organism>
<evidence type="ECO:0000259" key="11">
    <source>
        <dbReference type="Pfam" id="PF13193"/>
    </source>
</evidence>
<dbReference type="PANTHER" id="PTHR43201:SF5">
    <property type="entry name" value="MEDIUM-CHAIN ACYL-COA LIGASE ACSF2, MITOCHONDRIAL"/>
    <property type="match status" value="1"/>
</dbReference>
<dbReference type="CDD" id="cd05917">
    <property type="entry name" value="FACL_like_2"/>
    <property type="match status" value="1"/>
</dbReference>
<dbReference type="PROSITE" id="PS00455">
    <property type="entry name" value="AMP_BINDING"/>
    <property type="match status" value="1"/>
</dbReference>
<accession>A0A8B9CDB4</accession>
<evidence type="ECO:0000313" key="12">
    <source>
        <dbReference type="Ensembl" id="ENSABRP00000018036.1"/>
    </source>
</evidence>
<dbReference type="GO" id="GO:0006631">
    <property type="term" value="P:fatty acid metabolic process"/>
    <property type="evidence" value="ECO:0007669"/>
    <property type="project" value="TreeGrafter"/>
</dbReference>
<dbReference type="InterPro" id="IPR042099">
    <property type="entry name" value="ANL_N_sf"/>
</dbReference>
<feature type="domain" description="AMP-dependent synthetase/ligase" evidence="10">
    <location>
        <begin position="196"/>
        <end position="587"/>
    </location>
</feature>
<evidence type="ECO:0000313" key="13">
    <source>
        <dbReference type="Proteomes" id="UP000694426"/>
    </source>
</evidence>
<dbReference type="SUPFAM" id="SSF56801">
    <property type="entry name" value="Acetyl-CoA synthetase-like"/>
    <property type="match status" value="1"/>
</dbReference>
<feature type="compositionally biased region" description="Low complexity" evidence="9">
    <location>
        <begin position="79"/>
        <end position="90"/>
    </location>
</feature>
<feature type="compositionally biased region" description="Pro residues" evidence="9">
    <location>
        <begin position="7"/>
        <end position="29"/>
    </location>
</feature>
<reference evidence="12" key="2">
    <citation type="submission" date="2025-09" db="UniProtKB">
        <authorList>
            <consortium name="Ensembl"/>
        </authorList>
    </citation>
    <scope>IDENTIFICATION</scope>
</reference>
<protein>
    <recommendedName>
        <fullName evidence="6">Medium-chain acyl-CoA ligase ACSF2, mitochondrial</fullName>
        <ecNumber evidence="5">6.2.1.2</ecNumber>
    </recommendedName>
</protein>
<dbReference type="PANTHER" id="PTHR43201">
    <property type="entry name" value="ACYL-COA SYNTHETASE"/>
    <property type="match status" value="1"/>
</dbReference>